<keyword evidence="2" id="KW-0808">Transferase</keyword>
<dbReference type="AlphaFoldDB" id="A0A081BIA7"/>
<reference evidence="2" key="1">
    <citation type="journal article" date="2014" name="Genome Announc.">
        <title>Draft Genome Sequence of Lactobacillus oryzae Strain SG293T.</title>
        <authorList>
            <person name="Tanizawa Y."/>
            <person name="Fujisawa T."/>
            <person name="Mochizuki T."/>
            <person name="Kaminuma E."/>
            <person name="Nakamura Y."/>
            <person name="Tohno M."/>
        </authorList>
    </citation>
    <scope>NUCLEOTIDE SEQUENCE [LARGE SCALE GENOMIC DNA]</scope>
    <source>
        <strain evidence="2">SG293</strain>
    </source>
</reference>
<evidence type="ECO:0000313" key="3">
    <source>
        <dbReference type="Proteomes" id="UP000028700"/>
    </source>
</evidence>
<dbReference type="Proteomes" id="UP000028700">
    <property type="component" value="Unassembled WGS sequence"/>
</dbReference>
<dbReference type="Gene3D" id="3.40.50.2000">
    <property type="entry name" value="Glycogen Phosphorylase B"/>
    <property type="match status" value="1"/>
</dbReference>
<organism evidence="2 3">
    <name type="scientific">Secundilactobacillus oryzae JCM 18671</name>
    <dbReference type="NCBI Taxonomy" id="1291743"/>
    <lineage>
        <taxon>Bacteria</taxon>
        <taxon>Bacillati</taxon>
        <taxon>Bacillota</taxon>
        <taxon>Bacilli</taxon>
        <taxon>Lactobacillales</taxon>
        <taxon>Lactobacillaceae</taxon>
        <taxon>Secundilactobacillus</taxon>
    </lineage>
</organism>
<evidence type="ECO:0000313" key="2">
    <source>
        <dbReference type="EMBL" id="GAK47775.1"/>
    </source>
</evidence>
<gene>
    <name evidence="2" type="ORF">LOSG293_120120</name>
</gene>
<dbReference type="Pfam" id="PF00534">
    <property type="entry name" value="Glycos_transf_1"/>
    <property type="match status" value="1"/>
</dbReference>
<dbReference type="OrthoDB" id="9806653at2"/>
<accession>A0A081BIA7</accession>
<dbReference type="EMBL" id="BBJM01000012">
    <property type="protein sequence ID" value="GAK47775.1"/>
    <property type="molecule type" value="Genomic_DNA"/>
</dbReference>
<feature type="domain" description="Glycosyl transferase family 1" evidence="1">
    <location>
        <begin position="1"/>
        <end position="61"/>
    </location>
</feature>
<keyword evidence="3" id="KW-1185">Reference proteome</keyword>
<name>A0A081BIA7_9LACO</name>
<protein>
    <submittedName>
        <fullName evidence="2">Glycosyltransferase</fullName>
    </submittedName>
</protein>
<sequence>MPSKYEGFGLSAVEMLALRKPAIASNVGGLKDIINNDCGKLIDGFDADEYVETYFKLLEPEVYKQKSQGALLTSKKFANTKRFSANFMNIYMEALKCQN</sequence>
<evidence type="ECO:0000259" key="1">
    <source>
        <dbReference type="Pfam" id="PF00534"/>
    </source>
</evidence>
<dbReference type="RefSeq" id="WP_081919894.1">
    <property type="nucleotide sequence ID" value="NZ_BBJM01000012.1"/>
</dbReference>
<comment type="caution">
    <text evidence="2">The sequence shown here is derived from an EMBL/GenBank/DDBJ whole genome shotgun (WGS) entry which is preliminary data.</text>
</comment>
<proteinExistence type="predicted"/>
<dbReference type="GO" id="GO:0016757">
    <property type="term" value="F:glycosyltransferase activity"/>
    <property type="evidence" value="ECO:0007669"/>
    <property type="project" value="InterPro"/>
</dbReference>
<dbReference type="InterPro" id="IPR001296">
    <property type="entry name" value="Glyco_trans_1"/>
</dbReference>
<dbReference type="STRING" id="1291743.LOSG293_120120"/>
<dbReference type="SUPFAM" id="SSF53756">
    <property type="entry name" value="UDP-Glycosyltransferase/glycogen phosphorylase"/>
    <property type="match status" value="1"/>
</dbReference>